<dbReference type="CDD" id="cd00093">
    <property type="entry name" value="HTH_XRE"/>
    <property type="match status" value="1"/>
</dbReference>
<gene>
    <name evidence="2" type="ORF">HNR10_000522</name>
</gene>
<dbReference type="InterPro" id="IPR001387">
    <property type="entry name" value="Cro/C1-type_HTH"/>
</dbReference>
<evidence type="ECO:0000259" key="1">
    <source>
        <dbReference type="Pfam" id="PF19054"/>
    </source>
</evidence>
<feature type="domain" description="DUF5753" evidence="1">
    <location>
        <begin position="97"/>
        <end position="266"/>
    </location>
</feature>
<dbReference type="AlphaFoldDB" id="A0A7Z0J869"/>
<dbReference type="Gene3D" id="1.10.260.40">
    <property type="entry name" value="lambda repressor-like DNA-binding domains"/>
    <property type="match status" value="1"/>
</dbReference>
<evidence type="ECO:0000313" key="3">
    <source>
        <dbReference type="Proteomes" id="UP000572051"/>
    </source>
</evidence>
<proteinExistence type="predicted"/>
<dbReference type="Pfam" id="PF19054">
    <property type="entry name" value="DUF5753"/>
    <property type="match status" value="1"/>
</dbReference>
<dbReference type="Proteomes" id="UP000572051">
    <property type="component" value="Unassembled WGS sequence"/>
</dbReference>
<accession>A0A7Z0J869</accession>
<dbReference type="InterPro" id="IPR010982">
    <property type="entry name" value="Lambda_DNA-bd_dom_sf"/>
</dbReference>
<comment type="caution">
    <text evidence="2">The sequence shown here is derived from an EMBL/GenBank/DDBJ whole genome shotgun (WGS) entry which is preliminary data.</text>
</comment>
<dbReference type="SUPFAM" id="SSF47413">
    <property type="entry name" value="lambda repressor-like DNA-binding domains"/>
    <property type="match status" value="1"/>
</dbReference>
<dbReference type="Pfam" id="PF13560">
    <property type="entry name" value="HTH_31"/>
    <property type="match status" value="1"/>
</dbReference>
<organism evidence="2 3">
    <name type="scientific">Nocardiopsis aegyptia</name>
    <dbReference type="NCBI Taxonomy" id="220378"/>
    <lineage>
        <taxon>Bacteria</taxon>
        <taxon>Bacillati</taxon>
        <taxon>Actinomycetota</taxon>
        <taxon>Actinomycetes</taxon>
        <taxon>Streptosporangiales</taxon>
        <taxon>Nocardiopsidaceae</taxon>
        <taxon>Nocardiopsis</taxon>
    </lineage>
</organism>
<dbReference type="GO" id="GO:0003677">
    <property type="term" value="F:DNA binding"/>
    <property type="evidence" value="ECO:0007669"/>
    <property type="project" value="InterPro"/>
</dbReference>
<protein>
    <submittedName>
        <fullName evidence="2">Transcriptional regulator with XRE-family HTH domain</fullName>
    </submittedName>
</protein>
<dbReference type="EMBL" id="JACCFS010000001">
    <property type="protein sequence ID" value="NYJ32641.1"/>
    <property type="molecule type" value="Genomic_DNA"/>
</dbReference>
<dbReference type="RefSeq" id="WP_179820547.1">
    <property type="nucleotide sequence ID" value="NZ_JACCFS010000001.1"/>
</dbReference>
<dbReference type="InterPro" id="IPR043917">
    <property type="entry name" value="DUF5753"/>
</dbReference>
<name>A0A7Z0J869_9ACTN</name>
<evidence type="ECO:0000313" key="2">
    <source>
        <dbReference type="EMBL" id="NYJ32641.1"/>
    </source>
</evidence>
<keyword evidence="3" id="KW-1185">Reference proteome</keyword>
<reference evidence="2 3" key="1">
    <citation type="submission" date="2020-07" db="EMBL/GenBank/DDBJ databases">
        <title>Sequencing the genomes of 1000 actinobacteria strains.</title>
        <authorList>
            <person name="Klenk H.-P."/>
        </authorList>
    </citation>
    <scope>NUCLEOTIDE SEQUENCE [LARGE SCALE GENOMIC DNA]</scope>
    <source>
        <strain evidence="2 3">DSM 44442</strain>
    </source>
</reference>
<sequence length="275" mass="31381">MHTDERALRSFGRELRRLRVESELTQQALARRVSQRGTAISDSHVSDIENGRALARPWLRKFLDAVLESDGRLERLWEELTGSGRQVWLHEVTKRTHAADALFEYQPLVFPGYLQTLDYSYALVRYGAPWLSQEQVLALAKERNDRAKRMAESASPVIWLIIDQSVLWRRYGSPHVQRDQLAYVAHEIGRERVTVQMLPVRAPRHAGTSGPRRIITTADEPEVVYMESAEEGRIISGSADIARSRMVFTALQGAARDPQETLQAIHDEMKAIDDE</sequence>